<organism evidence="1 2">
    <name type="scientific">Elysia marginata</name>
    <dbReference type="NCBI Taxonomy" id="1093978"/>
    <lineage>
        <taxon>Eukaryota</taxon>
        <taxon>Metazoa</taxon>
        <taxon>Spiralia</taxon>
        <taxon>Lophotrochozoa</taxon>
        <taxon>Mollusca</taxon>
        <taxon>Gastropoda</taxon>
        <taxon>Heterobranchia</taxon>
        <taxon>Euthyneura</taxon>
        <taxon>Panpulmonata</taxon>
        <taxon>Sacoglossa</taxon>
        <taxon>Placobranchoidea</taxon>
        <taxon>Plakobranchidae</taxon>
        <taxon>Elysia</taxon>
    </lineage>
</organism>
<dbReference type="AlphaFoldDB" id="A0AAV4HSY0"/>
<dbReference type="Proteomes" id="UP000762676">
    <property type="component" value="Unassembled WGS sequence"/>
</dbReference>
<sequence length="163" mass="18536">MWMMFQRRFYRGRTRKQTEQPVIIDDVVPHKPSFESDMVSFHSDLQVTETEFGKDLTPTNVEEMSIPELSRHACNLVPYVSRSETLQNLVKLGVNLDVVQTVDGVAELLLKSQFERDIAPLIHLLNLAGVPADAMGLMLTRNPLLFTQSIEDLSSRIGYFLSL</sequence>
<name>A0AAV4HSY0_9GAST</name>
<dbReference type="InterPro" id="IPR038538">
    <property type="entry name" value="MTERF_sf"/>
</dbReference>
<dbReference type="Gene3D" id="1.25.70.10">
    <property type="entry name" value="Transcription termination factor 3, mitochondrial"/>
    <property type="match status" value="1"/>
</dbReference>
<evidence type="ECO:0000313" key="1">
    <source>
        <dbReference type="EMBL" id="GFR99660.1"/>
    </source>
</evidence>
<reference evidence="1 2" key="1">
    <citation type="journal article" date="2021" name="Elife">
        <title>Chloroplast acquisition without the gene transfer in kleptoplastic sea slugs, Plakobranchus ocellatus.</title>
        <authorList>
            <person name="Maeda T."/>
            <person name="Takahashi S."/>
            <person name="Yoshida T."/>
            <person name="Shimamura S."/>
            <person name="Takaki Y."/>
            <person name="Nagai Y."/>
            <person name="Toyoda A."/>
            <person name="Suzuki Y."/>
            <person name="Arimoto A."/>
            <person name="Ishii H."/>
            <person name="Satoh N."/>
            <person name="Nishiyama T."/>
            <person name="Hasebe M."/>
            <person name="Maruyama T."/>
            <person name="Minagawa J."/>
            <person name="Obokata J."/>
            <person name="Shigenobu S."/>
        </authorList>
    </citation>
    <scope>NUCLEOTIDE SEQUENCE [LARGE SCALE GENOMIC DNA]</scope>
</reference>
<evidence type="ECO:0000313" key="2">
    <source>
        <dbReference type="Proteomes" id="UP000762676"/>
    </source>
</evidence>
<comment type="caution">
    <text evidence="1">The sequence shown here is derived from an EMBL/GenBank/DDBJ whole genome shotgun (WGS) entry which is preliminary data.</text>
</comment>
<protein>
    <submittedName>
        <fullName evidence="1">Transcription termination factor 3, mitochondrial</fullName>
    </submittedName>
</protein>
<gene>
    <name evidence="1" type="ORF">ElyMa_002797400</name>
</gene>
<keyword evidence="2" id="KW-1185">Reference proteome</keyword>
<dbReference type="EMBL" id="BMAT01005788">
    <property type="protein sequence ID" value="GFR99660.1"/>
    <property type="molecule type" value="Genomic_DNA"/>
</dbReference>
<accession>A0AAV4HSY0</accession>
<proteinExistence type="predicted"/>